<feature type="domain" description="CBS" evidence="11">
    <location>
        <begin position="280"/>
        <end position="339"/>
    </location>
</feature>
<dbReference type="PROSITE" id="PS51371">
    <property type="entry name" value="CBS"/>
    <property type="match status" value="2"/>
</dbReference>
<dbReference type="EMBL" id="SMAD01000009">
    <property type="protein sequence ID" value="TCS86061.1"/>
    <property type="molecule type" value="Genomic_DNA"/>
</dbReference>
<evidence type="ECO:0000256" key="2">
    <source>
        <dbReference type="ARBA" id="ARBA00022475"/>
    </source>
</evidence>
<protein>
    <submittedName>
        <fullName evidence="13">Putative hemolysin</fullName>
    </submittedName>
</protein>
<reference evidence="13 14" key="1">
    <citation type="submission" date="2019-03" db="EMBL/GenBank/DDBJ databases">
        <title>Genomic Encyclopedia of Type Strains, Phase IV (KMG-IV): sequencing the most valuable type-strain genomes for metagenomic binning, comparative biology and taxonomic classification.</title>
        <authorList>
            <person name="Goeker M."/>
        </authorList>
    </citation>
    <scope>NUCLEOTIDE SEQUENCE [LARGE SCALE GENOMIC DNA]</scope>
    <source>
        <strain evidence="13 14">DSM 21100</strain>
    </source>
</reference>
<evidence type="ECO:0000259" key="12">
    <source>
        <dbReference type="PROSITE" id="PS51846"/>
    </source>
</evidence>
<dbReference type="InterPro" id="IPR005170">
    <property type="entry name" value="Transptr-assoc_dom"/>
</dbReference>
<evidence type="ECO:0000256" key="6">
    <source>
        <dbReference type="ARBA" id="ARBA00023122"/>
    </source>
</evidence>
<feature type="transmembrane region" description="Helical" evidence="10">
    <location>
        <begin position="57"/>
        <end position="81"/>
    </location>
</feature>
<evidence type="ECO:0000313" key="14">
    <source>
        <dbReference type="Proteomes" id="UP000295807"/>
    </source>
</evidence>
<organism evidence="13 14">
    <name type="scientific">Anseongella ginsenosidimutans</name>
    <dbReference type="NCBI Taxonomy" id="496056"/>
    <lineage>
        <taxon>Bacteria</taxon>
        <taxon>Pseudomonadati</taxon>
        <taxon>Bacteroidota</taxon>
        <taxon>Sphingobacteriia</taxon>
        <taxon>Sphingobacteriales</taxon>
        <taxon>Sphingobacteriaceae</taxon>
        <taxon>Anseongella</taxon>
    </lineage>
</organism>
<comment type="subcellular location">
    <subcellularLocation>
        <location evidence="1">Cell membrane</location>
        <topology evidence="1">Multi-pass membrane protein</topology>
    </subcellularLocation>
</comment>
<dbReference type="Pfam" id="PF00571">
    <property type="entry name" value="CBS"/>
    <property type="match status" value="1"/>
</dbReference>
<dbReference type="InterPro" id="IPR036318">
    <property type="entry name" value="FAD-bd_PCMH-like_sf"/>
</dbReference>
<dbReference type="Proteomes" id="UP000295807">
    <property type="component" value="Unassembled WGS sequence"/>
</dbReference>
<dbReference type="InterPro" id="IPR046342">
    <property type="entry name" value="CBS_dom_sf"/>
</dbReference>
<feature type="domain" description="CBS" evidence="11">
    <location>
        <begin position="216"/>
        <end position="276"/>
    </location>
</feature>
<sequence>MLAEVFIILFLILLNGIFAASEIALVSSRKTRLELFIKKGNRAATEAMKLHRSPNKFLSTVQIGITLISILTGLYSGAAFAPFFKQFFVEIPLLAPYSENISVALVVIIITFLTLVFGELVPKRVGLIIPEKFAMAVAWPMTFLGRMVAPFVWLLSTTTDLIIRLFNIRSDKNQVTEEEIKALVEEGVSAGAIEEIEHQIVDRVFNLGDKRVLNLMTYRSDIVWLDINEDPELHKKTILESNHNVYPVCDGEIDNILGIVTVKKLLNIYLGGENPGLKSLLSPASFIHETASAYQVLRQFRQNKTHHAFIIDEYGSLEGMITLNDLLYTLVGTISGDGFSGNEKVQREDGSWLIDGQYPLTDFLQEFDLSAAADEIRGVNTLAGFMILQLRRLPQTGEKLTWNDLELEIMDMDGRRIDKILVRIVKKGEE</sequence>
<accession>A0A4R3KNH8</accession>
<feature type="transmembrane region" description="Helical" evidence="10">
    <location>
        <begin position="133"/>
        <end position="155"/>
    </location>
</feature>
<dbReference type="PANTHER" id="PTHR43099">
    <property type="entry name" value="UPF0053 PROTEIN YRKA"/>
    <property type="match status" value="1"/>
</dbReference>
<evidence type="ECO:0000256" key="1">
    <source>
        <dbReference type="ARBA" id="ARBA00004651"/>
    </source>
</evidence>
<proteinExistence type="predicted"/>
<dbReference type="Gene3D" id="3.10.580.10">
    <property type="entry name" value="CBS-domain"/>
    <property type="match status" value="1"/>
</dbReference>
<keyword evidence="4" id="KW-0677">Repeat</keyword>
<evidence type="ECO:0000259" key="11">
    <source>
        <dbReference type="PROSITE" id="PS51371"/>
    </source>
</evidence>
<dbReference type="InterPro" id="IPR016169">
    <property type="entry name" value="FAD-bd_PCMH_sub2"/>
</dbReference>
<evidence type="ECO:0000256" key="7">
    <source>
        <dbReference type="ARBA" id="ARBA00023136"/>
    </source>
</evidence>
<keyword evidence="3 9" id="KW-0812">Transmembrane</keyword>
<dbReference type="GO" id="GO:0005886">
    <property type="term" value="C:plasma membrane"/>
    <property type="evidence" value="ECO:0007669"/>
    <property type="project" value="UniProtKB-SubCell"/>
</dbReference>
<dbReference type="InterPro" id="IPR000644">
    <property type="entry name" value="CBS_dom"/>
</dbReference>
<evidence type="ECO:0000256" key="4">
    <source>
        <dbReference type="ARBA" id="ARBA00022737"/>
    </source>
</evidence>
<keyword evidence="7 9" id="KW-0472">Membrane</keyword>
<dbReference type="PANTHER" id="PTHR43099:SF5">
    <property type="entry name" value="HLYC_CORC FAMILY TRANSPORTER"/>
    <property type="match status" value="1"/>
</dbReference>
<keyword evidence="2" id="KW-1003">Cell membrane</keyword>
<keyword evidence="14" id="KW-1185">Reference proteome</keyword>
<feature type="transmembrane region" description="Helical" evidence="10">
    <location>
        <begin position="6"/>
        <end position="26"/>
    </location>
</feature>
<dbReference type="PROSITE" id="PS51846">
    <property type="entry name" value="CNNM"/>
    <property type="match status" value="1"/>
</dbReference>
<dbReference type="Gene3D" id="3.30.465.10">
    <property type="match status" value="1"/>
</dbReference>
<dbReference type="CDD" id="cd04590">
    <property type="entry name" value="CBS_pair_CorC_HlyC_assoc"/>
    <property type="match status" value="1"/>
</dbReference>
<dbReference type="SUPFAM" id="SSF56176">
    <property type="entry name" value="FAD-binding/transporter-associated domain-like"/>
    <property type="match status" value="1"/>
</dbReference>
<evidence type="ECO:0000256" key="10">
    <source>
        <dbReference type="SAM" id="Phobius"/>
    </source>
</evidence>
<feature type="domain" description="CNNM transmembrane" evidence="12">
    <location>
        <begin position="1"/>
        <end position="197"/>
    </location>
</feature>
<evidence type="ECO:0000256" key="8">
    <source>
        <dbReference type="PROSITE-ProRule" id="PRU00703"/>
    </source>
</evidence>
<dbReference type="InterPro" id="IPR044751">
    <property type="entry name" value="Ion_transp-like_CBS"/>
</dbReference>
<evidence type="ECO:0000313" key="13">
    <source>
        <dbReference type="EMBL" id="TCS86061.1"/>
    </source>
</evidence>
<feature type="transmembrane region" description="Helical" evidence="10">
    <location>
        <begin position="101"/>
        <end position="121"/>
    </location>
</feature>
<name>A0A4R3KNH8_9SPHI</name>
<dbReference type="InterPro" id="IPR002550">
    <property type="entry name" value="CNNM"/>
</dbReference>
<dbReference type="InterPro" id="IPR051676">
    <property type="entry name" value="UPF0053_domain"/>
</dbReference>
<keyword evidence="5 9" id="KW-1133">Transmembrane helix</keyword>
<evidence type="ECO:0000256" key="9">
    <source>
        <dbReference type="PROSITE-ProRule" id="PRU01193"/>
    </source>
</evidence>
<dbReference type="OrthoDB" id="9798188at2"/>
<evidence type="ECO:0000256" key="3">
    <source>
        <dbReference type="ARBA" id="ARBA00022692"/>
    </source>
</evidence>
<gene>
    <name evidence="13" type="ORF">EDD80_10990</name>
</gene>
<comment type="caution">
    <text evidence="13">The sequence shown here is derived from an EMBL/GenBank/DDBJ whole genome shotgun (WGS) entry which is preliminary data.</text>
</comment>
<dbReference type="GO" id="GO:0050660">
    <property type="term" value="F:flavin adenine dinucleotide binding"/>
    <property type="evidence" value="ECO:0007669"/>
    <property type="project" value="InterPro"/>
</dbReference>
<dbReference type="AlphaFoldDB" id="A0A4R3KNH8"/>
<dbReference type="RefSeq" id="WP_132129867.1">
    <property type="nucleotide sequence ID" value="NZ_CP042432.1"/>
</dbReference>
<dbReference type="SUPFAM" id="SSF54631">
    <property type="entry name" value="CBS-domain pair"/>
    <property type="match status" value="1"/>
</dbReference>
<dbReference type="Pfam" id="PF03471">
    <property type="entry name" value="CorC_HlyC"/>
    <property type="match status" value="1"/>
</dbReference>
<keyword evidence="6 8" id="KW-0129">CBS domain</keyword>
<dbReference type="Pfam" id="PF01595">
    <property type="entry name" value="CNNM"/>
    <property type="match status" value="1"/>
</dbReference>
<evidence type="ECO:0000256" key="5">
    <source>
        <dbReference type="ARBA" id="ARBA00022989"/>
    </source>
</evidence>
<dbReference type="SMART" id="SM01091">
    <property type="entry name" value="CorC_HlyC"/>
    <property type="match status" value="1"/>
</dbReference>